<evidence type="ECO:0000256" key="1">
    <source>
        <dbReference type="SAM" id="Phobius"/>
    </source>
</evidence>
<feature type="transmembrane region" description="Helical" evidence="1">
    <location>
        <begin position="428"/>
        <end position="446"/>
    </location>
</feature>
<feature type="transmembrane region" description="Helical" evidence="1">
    <location>
        <begin position="55"/>
        <end position="76"/>
    </location>
</feature>
<accession>A0ABW5GWU0</accession>
<comment type="caution">
    <text evidence="2">The sequence shown here is derived from an EMBL/GenBank/DDBJ whole genome shotgun (WGS) entry which is preliminary data.</text>
</comment>
<feature type="transmembrane region" description="Helical" evidence="1">
    <location>
        <begin position="198"/>
        <end position="219"/>
    </location>
</feature>
<dbReference type="PANTHER" id="PTHR47704">
    <property type="entry name" value="POTASSIUM TRANSPORTER KIMA"/>
    <property type="match status" value="1"/>
</dbReference>
<feature type="transmembrane region" description="Helical" evidence="1">
    <location>
        <begin position="348"/>
        <end position="367"/>
    </location>
</feature>
<organism evidence="2 3">
    <name type="scientific">Amycolatopsis samaneae</name>
    <dbReference type="NCBI Taxonomy" id="664691"/>
    <lineage>
        <taxon>Bacteria</taxon>
        <taxon>Bacillati</taxon>
        <taxon>Actinomycetota</taxon>
        <taxon>Actinomycetes</taxon>
        <taxon>Pseudonocardiales</taxon>
        <taxon>Pseudonocardiaceae</taxon>
        <taxon>Amycolatopsis</taxon>
    </lineage>
</organism>
<name>A0ABW5GWU0_9PSEU</name>
<keyword evidence="1" id="KW-1133">Transmembrane helix</keyword>
<feature type="transmembrane region" description="Helical" evidence="1">
    <location>
        <begin position="138"/>
        <end position="156"/>
    </location>
</feature>
<gene>
    <name evidence="2" type="ORF">ACFSYJ_42845</name>
</gene>
<dbReference type="EMBL" id="JBHUKU010000031">
    <property type="protein sequence ID" value="MFD2465419.1"/>
    <property type="molecule type" value="Genomic_DNA"/>
</dbReference>
<feature type="transmembrane region" description="Helical" evidence="1">
    <location>
        <begin position="240"/>
        <end position="261"/>
    </location>
</feature>
<evidence type="ECO:0000313" key="2">
    <source>
        <dbReference type="EMBL" id="MFD2465419.1"/>
    </source>
</evidence>
<feature type="transmembrane region" description="Helical" evidence="1">
    <location>
        <begin position="281"/>
        <end position="303"/>
    </location>
</feature>
<feature type="transmembrane region" description="Helical" evidence="1">
    <location>
        <begin position="163"/>
        <end position="186"/>
    </location>
</feature>
<dbReference type="InterPro" id="IPR053153">
    <property type="entry name" value="APC_K+_Transporter"/>
</dbReference>
<proteinExistence type="predicted"/>
<sequence length="465" mass="47763">MAPGERTMTPPHSRAGVMHSRPVLLFAFAFAVMADPVSSVAYAIEAALRALRGDLALLLPTMALVVGIVVLVIVNYHQLVARYPQGGGAAAATGEAFGEAAAFLPIGALIVDFVLTIAISSAAGASAVIAFVPALAPWRILIAVLLVAAVAGGTWFGHLGRTVFAVMTVAFILLTVAVLISAFFVAPQPATSTAADPGHAPVLAVALAFPVAMALATGIEAPSSAIAQLGQLDDPGRRRFGRVTLWLTLGVVGTLTLGLTAQAVRLGVGVPHADTTQIAELARAATATPVFAAFQLTTALLLLSAASSSFQAGPGLFKALARHRHAGGSTTGILPSWLGRTNSHHTPYWGVVVFLAAAALVTAAAGGRDQELVLFYAASVFVSFLAGLVAMARFSWRDRRMGFLAINVVGALAVGFTLAVNLTRGDPIISIAAALLIAAGLYGLWVRSGRPRGIRNVAAEAEHDG</sequence>
<dbReference type="Gene3D" id="1.20.1740.10">
    <property type="entry name" value="Amino acid/polyamine transporter I"/>
    <property type="match status" value="1"/>
</dbReference>
<keyword evidence="1" id="KW-0472">Membrane</keyword>
<evidence type="ECO:0000313" key="3">
    <source>
        <dbReference type="Proteomes" id="UP001597419"/>
    </source>
</evidence>
<protein>
    <submittedName>
        <fullName evidence="2">Amino acid permease</fullName>
    </submittedName>
</protein>
<feature type="transmembrane region" description="Helical" evidence="1">
    <location>
        <begin position="403"/>
        <end position="422"/>
    </location>
</feature>
<keyword evidence="1" id="KW-0812">Transmembrane</keyword>
<feature type="transmembrane region" description="Helical" evidence="1">
    <location>
        <begin position="373"/>
        <end position="391"/>
    </location>
</feature>
<keyword evidence="3" id="KW-1185">Reference proteome</keyword>
<dbReference type="PIRSF" id="PIRSF006060">
    <property type="entry name" value="AA_transporter"/>
    <property type="match status" value="1"/>
</dbReference>
<dbReference type="Proteomes" id="UP001597419">
    <property type="component" value="Unassembled WGS sequence"/>
</dbReference>
<dbReference type="PANTHER" id="PTHR47704:SF1">
    <property type="entry name" value="POTASSIUM TRANSPORTER KIMA"/>
    <property type="match status" value="1"/>
</dbReference>
<reference evidence="3" key="1">
    <citation type="journal article" date="2019" name="Int. J. Syst. Evol. Microbiol.">
        <title>The Global Catalogue of Microorganisms (GCM) 10K type strain sequencing project: providing services to taxonomists for standard genome sequencing and annotation.</title>
        <authorList>
            <consortium name="The Broad Institute Genomics Platform"/>
            <consortium name="The Broad Institute Genome Sequencing Center for Infectious Disease"/>
            <person name="Wu L."/>
            <person name="Ma J."/>
        </authorList>
    </citation>
    <scope>NUCLEOTIDE SEQUENCE [LARGE SCALE GENOMIC DNA]</scope>
    <source>
        <strain evidence="3">CGMCC 4.7643</strain>
    </source>
</reference>